<organism evidence="1">
    <name type="scientific">freshwater metagenome</name>
    <dbReference type="NCBI Taxonomy" id="449393"/>
    <lineage>
        <taxon>unclassified sequences</taxon>
        <taxon>metagenomes</taxon>
        <taxon>ecological metagenomes</taxon>
    </lineage>
</organism>
<evidence type="ECO:0000313" key="1">
    <source>
        <dbReference type="EMBL" id="CAB4922921.1"/>
    </source>
</evidence>
<proteinExistence type="predicted"/>
<sequence>MDLRLPQLVARDDEVLAKHGDVDSGPHGVEVCKTSAESPLLSEDADAVCPARLVVHGQRSRTGDLREGPSTRTRALHLGDDRDTIPLENRVDVTRGPHVVRLRLELLDRNGSHSHRKIFANASDDVVQDCHDSNISHVAAGVRAVASSVPSAWSP</sequence>
<reference evidence="1" key="1">
    <citation type="submission" date="2020-05" db="EMBL/GenBank/DDBJ databases">
        <authorList>
            <person name="Chiriac C."/>
            <person name="Salcher M."/>
            <person name="Ghai R."/>
            <person name="Kavagutti S V."/>
        </authorList>
    </citation>
    <scope>NUCLEOTIDE SEQUENCE</scope>
</reference>
<dbReference type="EMBL" id="CAFBNB010000038">
    <property type="protein sequence ID" value="CAB4922921.1"/>
    <property type="molecule type" value="Genomic_DNA"/>
</dbReference>
<dbReference type="AlphaFoldDB" id="A0A6J7HPH7"/>
<protein>
    <submittedName>
        <fullName evidence="1">Unannotated protein</fullName>
    </submittedName>
</protein>
<accession>A0A6J7HPH7</accession>
<name>A0A6J7HPH7_9ZZZZ</name>
<gene>
    <name evidence="1" type="ORF">UFOPK3720_00321</name>
</gene>